<sequence length="228" mass="26215">MDTAEDMVSCDDLGLNFLISEDRISVISVSDNFPHGSTSRAPQPGDTLICVDDSQKSIYGFQSLKNKLTEVLEETATFVFMDAEGSFFDVVFQGRPRPPSNVATELVEEPVQEQVHEHVSYNDDEHERRSPETVASHTIKQPPGEEPAVGHGRDVRWAVEADKIMEQARRKIEQALMQERDSLRALQEETEVKRRKSRSQREAQLRLQMQRERLKHQLQVDQSRWQSR</sequence>
<feature type="region of interest" description="Disordered" evidence="1">
    <location>
        <begin position="118"/>
        <end position="152"/>
    </location>
</feature>
<dbReference type="Proteomes" id="UP000011087">
    <property type="component" value="Unassembled WGS sequence"/>
</dbReference>
<evidence type="ECO:0000313" key="2">
    <source>
        <dbReference type="EMBL" id="EKX45591.1"/>
    </source>
</evidence>
<reference evidence="4" key="2">
    <citation type="submission" date="2012-11" db="EMBL/GenBank/DDBJ databases">
        <authorList>
            <person name="Kuo A."/>
            <person name="Curtis B.A."/>
            <person name="Tanifuji G."/>
            <person name="Burki F."/>
            <person name="Gruber A."/>
            <person name="Irimia M."/>
            <person name="Maruyama S."/>
            <person name="Arias M.C."/>
            <person name="Ball S.G."/>
            <person name="Gile G.H."/>
            <person name="Hirakawa Y."/>
            <person name="Hopkins J.F."/>
            <person name="Rensing S.A."/>
            <person name="Schmutz J."/>
            <person name="Symeonidi A."/>
            <person name="Elias M."/>
            <person name="Eveleigh R.J."/>
            <person name="Herman E.K."/>
            <person name="Klute M.J."/>
            <person name="Nakayama T."/>
            <person name="Obornik M."/>
            <person name="Reyes-Prieto A."/>
            <person name="Armbrust E.V."/>
            <person name="Aves S.J."/>
            <person name="Beiko R.G."/>
            <person name="Coutinho P."/>
            <person name="Dacks J.B."/>
            <person name="Durnford D.G."/>
            <person name="Fast N.M."/>
            <person name="Green B.R."/>
            <person name="Grisdale C."/>
            <person name="Hempe F."/>
            <person name="Henrissat B."/>
            <person name="Hoppner M.P."/>
            <person name="Ishida K.-I."/>
            <person name="Kim E."/>
            <person name="Koreny L."/>
            <person name="Kroth P.G."/>
            <person name="Liu Y."/>
            <person name="Malik S.-B."/>
            <person name="Maier U.G."/>
            <person name="McRose D."/>
            <person name="Mock T."/>
            <person name="Neilson J.A."/>
            <person name="Onodera N.T."/>
            <person name="Poole A.M."/>
            <person name="Pritham E.J."/>
            <person name="Richards T.A."/>
            <person name="Rocap G."/>
            <person name="Roy S.W."/>
            <person name="Sarai C."/>
            <person name="Schaack S."/>
            <person name="Shirato S."/>
            <person name="Slamovits C.H."/>
            <person name="Spencer D.F."/>
            <person name="Suzuki S."/>
            <person name="Worden A.Z."/>
            <person name="Zauner S."/>
            <person name="Barry K."/>
            <person name="Bell C."/>
            <person name="Bharti A.K."/>
            <person name="Crow J.A."/>
            <person name="Grimwood J."/>
            <person name="Kramer R."/>
            <person name="Lindquist E."/>
            <person name="Lucas S."/>
            <person name="Salamov A."/>
            <person name="McFadden G.I."/>
            <person name="Lane C.E."/>
            <person name="Keeling P.J."/>
            <person name="Gray M.W."/>
            <person name="Grigoriev I.V."/>
            <person name="Archibald J.M."/>
        </authorList>
    </citation>
    <scope>NUCLEOTIDE SEQUENCE</scope>
    <source>
        <strain evidence="4">CCMP2712</strain>
    </source>
</reference>
<feature type="region of interest" description="Disordered" evidence="1">
    <location>
        <begin position="184"/>
        <end position="203"/>
    </location>
</feature>
<reference evidence="2 4" key="1">
    <citation type="journal article" date="2012" name="Nature">
        <title>Algal genomes reveal evolutionary mosaicism and the fate of nucleomorphs.</title>
        <authorList>
            <consortium name="DOE Joint Genome Institute"/>
            <person name="Curtis B.A."/>
            <person name="Tanifuji G."/>
            <person name="Burki F."/>
            <person name="Gruber A."/>
            <person name="Irimia M."/>
            <person name="Maruyama S."/>
            <person name="Arias M.C."/>
            <person name="Ball S.G."/>
            <person name="Gile G.H."/>
            <person name="Hirakawa Y."/>
            <person name="Hopkins J.F."/>
            <person name="Kuo A."/>
            <person name="Rensing S.A."/>
            <person name="Schmutz J."/>
            <person name="Symeonidi A."/>
            <person name="Elias M."/>
            <person name="Eveleigh R.J."/>
            <person name="Herman E.K."/>
            <person name="Klute M.J."/>
            <person name="Nakayama T."/>
            <person name="Obornik M."/>
            <person name="Reyes-Prieto A."/>
            <person name="Armbrust E.V."/>
            <person name="Aves S.J."/>
            <person name="Beiko R.G."/>
            <person name="Coutinho P."/>
            <person name="Dacks J.B."/>
            <person name="Durnford D.G."/>
            <person name="Fast N.M."/>
            <person name="Green B.R."/>
            <person name="Grisdale C.J."/>
            <person name="Hempel F."/>
            <person name="Henrissat B."/>
            <person name="Hoppner M.P."/>
            <person name="Ishida K."/>
            <person name="Kim E."/>
            <person name="Koreny L."/>
            <person name="Kroth P.G."/>
            <person name="Liu Y."/>
            <person name="Malik S.B."/>
            <person name="Maier U.G."/>
            <person name="McRose D."/>
            <person name="Mock T."/>
            <person name="Neilson J.A."/>
            <person name="Onodera N.T."/>
            <person name="Poole A.M."/>
            <person name="Pritham E.J."/>
            <person name="Richards T.A."/>
            <person name="Rocap G."/>
            <person name="Roy S.W."/>
            <person name="Sarai C."/>
            <person name="Schaack S."/>
            <person name="Shirato S."/>
            <person name="Slamovits C.H."/>
            <person name="Spencer D.F."/>
            <person name="Suzuki S."/>
            <person name="Worden A.Z."/>
            <person name="Zauner S."/>
            <person name="Barry K."/>
            <person name="Bell C."/>
            <person name="Bharti A.K."/>
            <person name="Crow J.A."/>
            <person name="Grimwood J."/>
            <person name="Kramer R."/>
            <person name="Lindquist E."/>
            <person name="Lucas S."/>
            <person name="Salamov A."/>
            <person name="McFadden G.I."/>
            <person name="Lane C.E."/>
            <person name="Keeling P.J."/>
            <person name="Gray M.W."/>
            <person name="Grigoriev I.V."/>
            <person name="Archibald J.M."/>
        </authorList>
    </citation>
    <scope>NUCLEOTIDE SEQUENCE</scope>
    <source>
        <strain evidence="2 4">CCMP2712</strain>
    </source>
</reference>
<dbReference type="AlphaFoldDB" id="L1JAN5"/>
<dbReference type="PaxDb" id="55529-EKX45591"/>
<dbReference type="KEGG" id="gtt:GUITHDRAFT_108465"/>
<protein>
    <submittedName>
        <fullName evidence="2 3">Uncharacterized protein</fullName>
    </submittedName>
</protein>
<reference evidence="3" key="3">
    <citation type="submission" date="2015-06" db="UniProtKB">
        <authorList>
            <consortium name="EnsemblProtists"/>
        </authorList>
    </citation>
    <scope>IDENTIFICATION</scope>
</reference>
<dbReference type="EnsemblProtists" id="EKX45591">
    <property type="protein sequence ID" value="EKX45591"/>
    <property type="gene ID" value="GUITHDRAFT_108465"/>
</dbReference>
<dbReference type="RefSeq" id="XP_005832571.1">
    <property type="nucleotide sequence ID" value="XM_005832514.1"/>
</dbReference>
<dbReference type="EMBL" id="JH992998">
    <property type="protein sequence ID" value="EKX45591.1"/>
    <property type="molecule type" value="Genomic_DNA"/>
</dbReference>
<name>L1JAN5_GUITC</name>
<proteinExistence type="predicted"/>
<evidence type="ECO:0000256" key="1">
    <source>
        <dbReference type="SAM" id="MobiDB-lite"/>
    </source>
</evidence>
<gene>
    <name evidence="2" type="ORF">GUITHDRAFT_108465</name>
</gene>
<evidence type="ECO:0000313" key="4">
    <source>
        <dbReference type="Proteomes" id="UP000011087"/>
    </source>
</evidence>
<feature type="compositionally biased region" description="Basic and acidic residues" evidence="1">
    <location>
        <begin position="118"/>
        <end position="131"/>
    </location>
</feature>
<evidence type="ECO:0000313" key="3">
    <source>
        <dbReference type="EnsemblProtists" id="EKX45591"/>
    </source>
</evidence>
<dbReference type="HOGENOM" id="CLU_1216745_0_0_1"/>
<organism evidence="2">
    <name type="scientific">Guillardia theta (strain CCMP2712)</name>
    <name type="common">Cryptophyte</name>
    <dbReference type="NCBI Taxonomy" id="905079"/>
    <lineage>
        <taxon>Eukaryota</taxon>
        <taxon>Cryptophyceae</taxon>
        <taxon>Pyrenomonadales</taxon>
        <taxon>Geminigeraceae</taxon>
        <taxon>Guillardia</taxon>
    </lineage>
</organism>
<keyword evidence="4" id="KW-1185">Reference proteome</keyword>
<dbReference type="GeneID" id="17302358"/>
<accession>L1JAN5</accession>